<accession>A0A8X6GP30</accession>
<comment type="caution">
    <text evidence="2">The sequence shown here is derived from an EMBL/GenBank/DDBJ whole genome shotgun (WGS) entry which is preliminary data.</text>
</comment>
<reference evidence="2" key="1">
    <citation type="submission" date="2020-07" db="EMBL/GenBank/DDBJ databases">
        <title>Multicomponent nature underlies the extraordinary mechanical properties of spider dragline silk.</title>
        <authorList>
            <person name="Kono N."/>
            <person name="Nakamura H."/>
            <person name="Mori M."/>
            <person name="Yoshida Y."/>
            <person name="Ohtoshi R."/>
            <person name="Malay A.D."/>
            <person name="Moran D.A.P."/>
            <person name="Tomita M."/>
            <person name="Numata K."/>
            <person name="Arakawa K."/>
        </authorList>
    </citation>
    <scope>NUCLEOTIDE SEQUENCE</scope>
</reference>
<keyword evidence="3" id="KW-1185">Reference proteome</keyword>
<feature type="transmembrane region" description="Helical" evidence="1">
    <location>
        <begin position="193"/>
        <end position="214"/>
    </location>
</feature>
<organism evidence="2 3">
    <name type="scientific">Trichonephila clavata</name>
    <name type="common">Joro spider</name>
    <name type="synonym">Nephila clavata</name>
    <dbReference type="NCBI Taxonomy" id="2740835"/>
    <lineage>
        <taxon>Eukaryota</taxon>
        <taxon>Metazoa</taxon>
        <taxon>Ecdysozoa</taxon>
        <taxon>Arthropoda</taxon>
        <taxon>Chelicerata</taxon>
        <taxon>Arachnida</taxon>
        <taxon>Araneae</taxon>
        <taxon>Araneomorphae</taxon>
        <taxon>Entelegynae</taxon>
        <taxon>Araneoidea</taxon>
        <taxon>Nephilidae</taxon>
        <taxon>Trichonephila</taxon>
    </lineage>
</organism>
<evidence type="ECO:0000256" key="1">
    <source>
        <dbReference type="SAM" id="Phobius"/>
    </source>
</evidence>
<keyword evidence="1" id="KW-1133">Transmembrane helix</keyword>
<sequence length="387" mass="44716">MLSPKQRNSISITNNVIEHQSAMNSHCSIMSSPNSNPYLPCFMHRIFCWIGFIKETNDKIFYRITSNLFKLILIFVNVDNWVIILRGNDPSYLVHSLTLIGTYVLASGAWYAMYLKRKRFSNLIIKLKELFLTTNKKHGVIFMFNMCCVPVVLTMITIVTHYDNYEYFIYGYKIHINPAVLLVVVFKNILHTFVFPALTNVIALLYCIMCGHISNSIYQLSQDIIKYSPSNFDASKQVKKIKEITHIEEILDAIQNIFSVPTFLIVFANLFTCAHILSLYLKQSNHTVLSYMEWVLYASNAVSCLIAILWIAGGVAIEERKFKDLFHKKAKLRMLLVESPDEPRLERWLFDKPDFVFTGWDIISYRRNTVLAVIGALITYTVLIADK</sequence>
<proteinExistence type="predicted"/>
<dbReference type="AlphaFoldDB" id="A0A8X6GP30"/>
<feature type="transmembrane region" description="Helical" evidence="1">
    <location>
        <begin position="92"/>
        <end position="113"/>
    </location>
</feature>
<feature type="transmembrane region" description="Helical" evidence="1">
    <location>
        <begin position="294"/>
        <end position="317"/>
    </location>
</feature>
<keyword evidence="1" id="KW-0472">Membrane</keyword>
<evidence type="ECO:0000313" key="3">
    <source>
        <dbReference type="Proteomes" id="UP000887116"/>
    </source>
</evidence>
<feature type="transmembrane region" description="Helical" evidence="1">
    <location>
        <begin position="140"/>
        <end position="161"/>
    </location>
</feature>
<keyword evidence="1" id="KW-0812">Transmembrane</keyword>
<feature type="transmembrane region" description="Helical" evidence="1">
    <location>
        <begin position="365"/>
        <end position="385"/>
    </location>
</feature>
<evidence type="ECO:0000313" key="2">
    <source>
        <dbReference type="EMBL" id="GFR05975.1"/>
    </source>
</evidence>
<dbReference type="EMBL" id="BMAO01016055">
    <property type="protein sequence ID" value="GFR05975.1"/>
    <property type="molecule type" value="Genomic_DNA"/>
</dbReference>
<feature type="transmembrane region" description="Helical" evidence="1">
    <location>
        <begin position="167"/>
        <end position="186"/>
    </location>
</feature>
<protein>
    <submittedName>
        <fullName evidence="2">Uncharacterized protein</fullName>
    </submittedName>
</protein>
<dbReference type="OrthoDB" id="6433165at2759"/>
<dbReference type="Proteomes" id="UP000887116">
    <property type="component" value="Unassembled WGS sequence"/>
</dbReference>
<gene>
    <name evidence="2" type="primary">AVEN_264611_1</name>
    <name evidence="2" type="ORF">TNCT_668851</name>
</gene>
<name>A0A8X6GP30_TRICU</name>
<feature type="transmembrane region" description="Helical" evidence="1">
    <location>
        <begin position="68"/>
        <end position="86"/>
    </location>
</feature>
<feature type="transmembrane region" description="Helical" evidence="1">
    <location>
        <begin position="263"/>
        <end position="282"/>
    </location>
</feature>